<gene>
    <name evidence="2" type="ORF">OU682_13655</name>
</gene>
<dbReference type="Gene3D" id="1.10.260.40">
    <property type="entry name" value="lambda repressor-like DNA-binding domains"/>
    <property type="match status" value="1"/>
</dbReference>
<name>A0ABT4J8J6_9RHOB</name>
<keyword evidence="3" id="KW-1185">Reference proteome</keyword>
<dbReference type="InterPro" id="IPR041413">
    <property type="entry name" value="MLTR_LBD"/>
</dbReference>
<protein>
    <submittedName>
        <fullName evidence="2">Helix-turn-helix domain-containing protein</fullName>
    </submittedName>
</protein>
<dbReference type="SUPFAM" id="SSF47413">
    <property type="entry name" value="lambda repressor-like DNA-binding domains"/>
    <property type="match status" value="1"/>
</dbReference>
<dbReference type="RefSeq" id="WP_268942708.1">
    <property type="nucleotide sequence ID" value="NZ_JAPTYD010000020.1"/>
</dbReference>
<dbReference type="PROSITE" id="PS50943">
    <property type="entry name" value="HTH_CROC1"/>
    <property type="match status" value="1"/>
</dbReference>
<dbReference type="Proteomes" id="UP001149822">
    <property type="component" value="Unassembled WGS sequence"/>
</dbReference>
<dbReference type="InterPro" id="IPR010982">
    <property type="entry name" value="Lambda_DNA-bd_dom_sf"/>
</dbReference>
<comment type="caution">
    <text evidence="2">The sequence shown here is derived from an EMBL/GenBank/DDBJ whole genome shotgun (WGS) entry which is preliminary data.</text>
</comment>
<evidence type="ECO:0000259" key="1">
    <source>
        <dbReference type="PROSITE" id="PS50943"/>
    </source>
</evidence>
<sequence>METLSFPYHRAAMTVPLPSIGELLRLWRERRRFSQLALALDAGISQRHLSFVESGRSRPSREVVLRLAEQLQVPLREQNAMLVAAGHAPAFAERPLASPDMAGMRLLIERILTGYEPHPALALDRGWKILAMNRAVALLTEGVDPSLLEGDVNALRLTLHPLGLAPRIVNFDAWRGHILRRLSHDIDLSADRRLRLPFP</sequence>
<dbReference type="Pfam" id="PF01381">
    <property type="entry name" value="HTH_3"/>
    <property type="match status" value="1"/>
</dbReference>
<dbReference type="PANTHER" id="PTHR35010:SF4">
    <property type="entry name" value="BLL5781 PROTEIN"/>
    <property type="match status" value="1"/>
</dbReference>
<organism evidence="2 3">
    <name type="scientific">Paracoccus benzoatiresistens</name>
    <dbReference type="NCBI Taxonomy" id="2997341"/>
    <lineage>
        <taxon>Bacteria</taxon>
        <taxon>Pseudomonadati</taxon>
        <taxon>Pseudomonadota</taxon>
        <taxon>Alphaproteobacteria</taxon>
        <taxon>Rhodobacterales</taxon>
        <taxon>Paracoccaceae</taxon>
        <taxon>Paracoccus</taxon>
    </lineage>
</organism>
<dbReference type="PANTHER" id="PTHR35010">
    <property type="entry name" value="BLL4672 PROTEIN-RELATED"/>
    <property type="match status" value="1"/>
</dbReference>
<dbReference type="Pfam" id="PF17765">
    <property type="entry name" value="MLTR_LBD"/>
    <property type="match status" value="1"/>
</dbReference>
<dbReference type="CDD" id="cd00093">
    <property type="entry name" value="HTH_XRE"/>
    <property type="match status" value="1"/>
</dbReference>
<accession>A0ABT4J8J6</accession>
<dbReference type="SMART" id="SM00530">
    <property type="entry name" value="HTH_XRE"/>
    <property type="match status" value="1"/>
</dbReference>
<reference evidence="2" key="1">
    <citation type="submission" date="2022-12" db="EMBL/GenBank/DDBJ databases">
        <title>Paracoccus sp. EF6 isolated from a lake water.</title>
        <authorList>
            <person name="Liu H."/>
        </authorList>
    </citation>
    <scope>NUCLEOTIDE SEQUENCE</scope>
    <source>
        <strain evidence="2">EF6</strain>
    </source>
</reference>
<evidence type="ECO:0000313" key="3">
    <source>
        <dbReference type="Proteomes" id="UP001149822"/>
    </source>
</evidence>
<proteinExistence type="predicted"/>
<feature type="domain" description="HTH cro/C1-type" evidence="1">
    <location>
        <begin position="24"/>
        <end position="78"/>
    </location>
</feature>
<dbReference type="InterPro" id="IPR001387">
    <property type="entry name" value="Cro/C1-type_HTH"/>
</dbReference>
<dbReference type="EMBL" id="JAPTYD010000020">
    <property type="protein sequence ID" value="MCZ0962663.1"/>
    <property type="molecule type" value="Genomic_DNA"/>
</dbReference>
<evidence type="ECO:0000313" key="2">
    <source>
        <dbReference type="EMBL" id="MCZ0962663.1"/>
    </source>
</evidence>